<dbReference type="EMBL" id="WHUW01000025">
    <property type="protein sequence ID" value="KAF8435472.1"/>
    <property type="molecule type" value="Genomic_DNA"/>
</dbReference>
<keyword evidence="3" id="KW-1185">Reference proteome</keyword>
<evidence type="ECO:0000313" key="2">
    <source>
        <dbReference type="EMBL" id="KAF8435472.1"/>
    </source>
</evidence>
<comment type="caution">
    <text evidence="2">The sequence shown here is derived from an EMBL/GenBank/DDBJ whole genome shotgun (WGS) entry which is preliminary data.</text>
</comment>
<protein>
    <submittedName>
        <fullName evidence="2">Uncharacterized protein</fullName>
    </submittedName>
</protein>
<dbReference type="AlphaFoldDB" id="A0AAD4GCM2"/>
<name>A0AAD4GCM2_BOLED</name>
<reference evidence="2" key="2">
    <citation type="journal article" date="2020" name="Nat. Commun.">
        <title>Large-scale genome sequencing of mycorrhizal fungi provides insights into the early evolution of symbiotic traits.</title>
        <authorList>
            <person name="Miyauchi S."/>
            <person name="Kiss E."/>
            <person name="Kuo A."/>
            <person name="Drula E."/>
            <person name="Kohler A."/>
            <person name="Sanchez-Garcia M."/>
            <person name="Morin E."/>
            <person name="Andreopoulos B."/>
            <person name="Barry K.W."/>
            <person name="Bonito G."/>
            <person name="Buee M."/>
            <person name="Carver A."/>
            <person name="Chen C."/>
            <person name="Cichocki N."/>
            <person name="Clum A."/>
            <person name="Culley D."/>
            <person name="Crous P.W."/>
            <person name="Fauchery L."/>
            <person name="Girlanda M."/>
            <person name="Hayes R.D."/>
            <person name="Keri Z."/>
            <person name="LaButti K."/>
            <person name="Lipzen A."/>
            <person name="Lombard V."/>
            <person name="Magnuson J."/>
            <person name="Maillard F."/>
            <person name="Murat C."/>
            <person name="Nolan M."/>
            <person name="Ohm R.A."/>
            <person name="Pangilinan J."/>
            <person name="Pereira M.F."/>
            <person name="Perotto S."/>
            <person name="Peter M."/>
            <person name="Pfister S."/>
            <person name="Riley R."/>
            <person name="Sitrit Y."/>
            <person name="Stielow J.B."/>
            <person name="Szollosi G."/>
            <person name="Zifcakova L."/>
            <person name="Stursova M."/>
            <person name="Spatafora J.W."/>
            <person name="Tedersoo L."/>
            <person name="Vaario L.M."/>
            <person name="Yamada A."/>
            <person name="Yan M."/>
            <person name="Wang P."/>
            <person name="Xu J."/>
            <person name="Bruns T."/>
            <person name="Baldrian P."/>
            <person name="Vilgalys R."/>
            <person name="Dunand C."/>
            <person name="Henrissat B."/>
            <person name="Grigoriev I.V."/>
            <person name="Hibbett D."/>
            <person name="Nagy L.G."/>
            <person name="Martin F.M."/>
        </authorList>
    </citation>
    <scope>NUCLEOTIDE SEQUENCE</scope>
    <source>
        <strain evidence="2">BED1</strain>
    </source>
</reference>
<organism evidence="2 3">
    <name type="scientific">Boletus edulis BED1</name>
    <dbReference type="NCBI Taxonomy" id="1328754"/>
    <lineage>
        <taxon>Eukaryota</taxon>
        <taxon>Fungi</taxon>
        <taxon>Dikarya</taxon>
        <taxon>Basidiomycota</taxon>
        <taxon>Agaricomycotina</taxon>
        <taxon>Agaricomycetes</taxon>
        <taxon>Agaricomycetidae</taxon>
        <taxon>Boletales</taxon>
        <taxon>Boletineae</taxon>
        <taxon>Boletaceae</taxon>
        <taxon>Boletoideae</taxon>
        <taxon>Boletus</taxon>
    </lineage>
</organism>
<reference evidence="2" key="1">
    <citation type="submission" date="2019-10" db="EMBL/GenBank/DDBJ databases">
        <authorList>
            <consortium name="DOE Joint Genome Institute"/>
            <person name="Kuo A."/>
            <person name="Miyauchi S."/>
            <person name="Kiss E."/>
            <person name="Drula E."/>
            <person name="Kohler A."/>
            <person name="Sanchez-Garcia M."/>
            <person name="Andreopoulos B."/>
            <person name="Barry K.W."/>
            <person name="Bonito G."/>
            <person name="Buee M."/>
            <person name="Carver A."/>
            <person name="Chen C."/>
            <person name="Cichocki N."/>
            <person name="Clum A."/>
            <person name="Culley D."/>
            <person name="Crous P.W."/>
            <person name="Fauchery L."/>
            <person name="Girlanda M."/>
            <person name="Hayes R."/>
            <person name="Keri Z."/>
            <person name="LaButti K."/>
            <person name="Lipzen A."/>
            <person name="Lombard V."/>
            <person name="Magnuson J."/>
            <person name="Maillard F."/>
            <person name="Morin E."/>
            <person name="Murat C."/>
            <person name="Nolan M."/>
            <person name="Ohm R."/>
            <person name="Pangilinan J."/>
            <person name="Pereira M."/>
            <person name="Perotto S."/>
            <person name="Peter M."/>
            <person name="Riley R."/>
            <person name="Sitrit Y."/>
            <person name="Stielow B."/>
            <person name="Szollosi G."/>
            <person name="Zifcakova L."/>
            <person name="Stursova M."/>
            <person name="Spatafora J.W."/>
            <person name="Tedersoo L."/>
            <person name="Vaario L.-M."/>
            <person name="Yamada A."/>
            <person name="Yan M."/>
            <person name="Wang P."/>
            <person name="Xu J."/>
            <person name="Bruns T."/>
            <person name="Baldrian P."/>
            <person name="Vilgalys R."/>
            <person name="Henrissat B."/>
            <person name="Grigoriev I.V."/>
            <person name="Hibbett D."/>
            <person name="Nagy L.G."/>
            <person name="Martin F.M."/>
        </authorList>
    </citation>
    <scope>NUCLEOTIDE SEQUENCE</scope>
    <source>
        <strain evidence="2">BED1</strain>
    </source>
</reference>
<proteinExistence type="predicted"/>
<gene>
    <name evidence="2" type="ORF">L210DRAFT_363783</name>
</gene>
<evidence type="ECO:0000256" key="1">
    <source>
        <dbReference type="SAM" id="MobiDB-lite"/>
    </source>
</evidence>
<evidence type="ECO:0000313" key="3">
    <source>
        <dbReference type="Proteomes" id="UP001194468"/>
    </source>
</evidence>
<feature type="region of interest" description="Disordered" evidence="1">
    <location>
        <begin position="10"/>
        <end position="31"/>
    </location>
</feature>
<dbReference type="Proteomes" id="UP001194468">
    <property type="component" value="Unassembled WGS sequence"/>
</dbReference>
<sequence>MVLALSELIGQPLGGPPISSRRRRRQNKPRVAILRPLVKGRQCGREDRDAPTSSSPTVPVFSSLSFCQLVFQGTFLEARLNYQPSPVSCPPLPI</sequence>
<accession>A0AAD4GCM2</accession>